<organism evidence="1 2">
    <name type="scientific">Christiangramia antarctica</name>
    <dbReference type="NCBI Taxonomy" id="2058158"/>
    <lineage>
        <taxon>Bacteria</taxon>
        <taxon>Pseudomonadati</taxon>
        <taxon>Bacteroidota</taxon>
        <taxon>Flavobacteriia</taxon>
        <taxon>Flavobacteriales</taxon>
        <taxon>Flavobacteriaceae</taxon>
        <taxon>Christiangramia</taxon>
    </lineage>
</organism>
<reference evidence="2" key="1">
    <citation type="journal article" date="2019" name="Int. J. Syst. Evol. Microbiol.">
        <title>The Global Catalogue of Microorganisms (GCM) 10K type strain sequencing project: providing services to taxonomists for standard genome sequencing and annotation.</title>
        <authorList>
            <consortium name="The Broad Institute Genomics Platform"/>
            <consortium name="The Broad Institute Genome Sequencing Center for Infectious Disease"/>
            <person name="Wu L."/>
            <person name="Ma J."/>
        </authorList>
    </citation>
    <scope>NUCLEOTIDE SEQUENCE [LARGE SCALE GENOMIC DNA]</scope>
    <source>
        <strain evidence="2">KCTC 52925</strain>
    </source>
</reference>
<dbReference type="RefSeq" id="WP_251741141.1">
    <property type="nucleotide sequence ID" value="NZ_JBHUOJ010000039.1"/>
</dbReference>
<dbReference type="Proteomes" id="UP001597438">
    <property type="component" value="Unassembled WGS sequence"/>
</dbReference>
<evidence type="ECO:0000313" key="1">
    <source>
        <dbReference type="EMBL" id="MFD2835368.1"/>
    </source>
</evidence>
<evidence type="ECO:0000313" key="2">
    <source>
        <dbReference type="Proteomes" id="UP001597438"/>
    </source>
</evidence>
<dbReference type="EMBL" id="JBHUOJ010000039">
    <property type="protein sequence ID" value="MFD2835368.1"/>
    <property type="molecule type" value="Genomic_DNA"/>
</dbReference>
<protein>
    <submittedName>
        <fullName evidence="1">Uncharacterized protein</fullName>
    </submittedName>
</protein>
<accession>A0ABW5X9X2</accession>
<gene>
    <name evidence="1" type="ORF">ACFSYS_18900</name>
</gene>
<sequence>MKSKKDYWSKKELQIYILLLCANVDSEETEEELNMIKSRFKEKKFEKIYGEFRDDSEEESLEKIQDSIAVLKFSQREINQLKSEMQQIFFSDRIYKLMERNMERILDNIIY</sequence>
<keyword evidence="2" id="KW-1185">Reference proteome</keyword>
<comment type="caution">
    <text evidence="1">The sequence shown here is derived from an EMBL/GenBank/DDBJ whole genome shotgun (WGS) entry which is preliminary data.</text>
</comment>
<name>A0ABW5X9X2_9FLAO</name>
<proteinExistence type="predicted"/>